<protein>
    <submittedName>
        <fullName evidence="5">Serine/threonine-protein kinase HipA</fullName>
    </submittedName>
</protein>
<evidence type="ECO:0000256" key="1">
    <source>
        <dbReference type="ARBA" id="ARBA00010164"/>
    </source>
</evidence>
<dbReference type="GO" id="GO:0004674">
    <property type="term" value="F:protein serine/threonine kinase activity"/>
    <property type="evidence" value="ECO:0007669"/>
    <property type="project" value="TreeGrafter"/>
</dbReference>
<feature type="domain" description="HipA-like C-terminal" evidence="4">
    <location>
        <begin position="182"/>
        <end position="412"/>
    </location>
</feature>
<name>A0A1G5QCU5_9GAMM</name>
<dbReference type="Pfam" id="PF07804">
    <property type="entry name" value="HipA_C"/>
    <property type="match status" value="1"/>
</dbReference>
<dbReference type="GO" id="GO:0005829">
    <property type="term" value="C:cytosol"/>
    <property type="evidence" value="ECO:0007669"/>
    <property type="project" value="TreeGrafter"/>
</dbReference>
<keyword evidence="2" id="KW-0808">Transferase</keyword>
<dbReference type="STRING" id="415747.SAMN03097708_01781"/>
<dbReference type="OrthoDB" id="9805913at2"/>
<sequence>MDYHAVIWTRRPEGPVKMGDLVVTPRETRFSYTEEYLELGPAAAGLALLSSQRLYGRNPVIFQARDAMPLHPRLMALIPGEGRRNIQRRIYSRILEKRPNPPATGFEMDWELLLLTGHDGIGHLDLFRDDRAAEASYTRAATMAPTPGNRSRFWKTIRDDVALDVELMDAEAVAELLGPTPSAGGMIPKLLVAIPDAPEWDGTFARPGTPEVEGRRFVEVVLKIEPSEYRGVAELEAECLELHREAGFEVPRSWRATLDGLELLAVERLDFTAEGLPIPMESLFSVFATGRRDFNSNQDTDLAEVGSWLEKLASVVNMDVRAVQREMYRRLCMAVCTGNGDMHLQNLSFLGGPEEVRLSPIYDPAPMRAWPQHDVRLAVPLDFDDTIGGFGENLIELGTKYGLTRKQAGEMLRWSLEVTDDYAERVQSLSAVPEERRHRLAATVQREREHLRIALDGA</sequence>
<dbReference type="PANTHER" id="PTHR37419">
    <property type="entry name" value="SERINE/THREONINE-PROTEIN KINASE TOXIN HIPA"/>
    <property type="match status" value="1"/>
</dbReference>
<accession>A0A1G5QCU5</accession>
<keyword evidence="6" id="KW-1185">Reference proteome</keyword>
<dbReference type="EMBL" id="FMWD01000005">
    <property type="protein sequence ID" value="SCZ59069.1"/>
    <property type="molecule type" value="Genomic_DNA"/>
</dbReference>
<dbReference type="Proteomes" id="UP000199648">
    <property type="component" value="Unassembled WGS sequence"/>
</dbReference>
<gene>
    <name evidence="5" type="ORF">SAMN03097708_01781</name>
</gene>
<dbReference type="InterPro" id="IPR012893">
    <property type="entry name" value="HipA-like_C"/>
</dbReference>
<dbReference type="InterPro" id="IPR052028">
    <property type="entry name" value="HipA_Ser/Thr_kinase"/>
</dbReference>
<evidence type="ECO:0000256" key="2">
    <source>
        <dbReference type="ARBA" id="ARBA00022679"/>
    </source>
</evidence>
<evidence type="ECO:0000259" key="4">
    <source>
        <dbReference type="Pfam" id="PF07804"/>
    </source>
</evidence>
<dbReference type="RefSeq" id="WP_092995608.1">
    <property type="nucleotide sequence ID" value="NZ_FMWD01000005.1"/>
</dbReference>
<proteinExistence type="inferred from homology"/>
<keyword evidence="3 5" id="KW-0418">Kinase</keyword>
<dbReference type="AlphaFoldDB" id="A0A1G5QCU5"/>
<organism evidence="5 6">
    <name type="scientific">Thiohalomonas denitrificans</name>
    <dbReference type="NCBI Taxonomy" id="415747"/>
    <lineage>
        <taxon>Bacteria</taxon>
        <taxon>Pseudomonadati</taxon>
        <taxon>Pseudomonadota</taxon>
        <taxon>Gammaproteobacteria</taxon>
        <taxon>Thiohalomonadales</taxon>
        <taxon>Thiohalomonadaceae</taxon>
        <taxon>Thiohalomonas</taxon>
    </lineage>
</organism>
<evidence type="ECO:0000313" key="5">
    <source>
        <dbReference type="EMBL" id="SCZ59069.1"/>
    </source>
</evidence>
<evidence type="ECO:0000256" key="3">
    <source>
        <dbReference type="ARBA" id="ARBA00022777"/>
    </source>
</evidence>
<comment type="similarity">
    <text evidence="1">Belongs to the HipA Ser/Thr kinase family.</text>
</comment>
<evidence type="ECO:0000313" key="6">
    <source>
        <dbReference type="Proteomes" id="UP000199648"/>
    </source>
</evidence>
<reference evidence="5 6" key="1">
    <citation type="submission" date="2016-10" db="EMBL/GenBank/DDBJ databases">
        <authorList>
            <person name="de Groot N.N."/>
        </authorList>
    </citation>
    <scope>NUCLEOTIDE SEQUENCE [LARGE SCALE GENOMIC DNA]</scope>
    <source>
        <strain evidence="5 6">HLD2</strain>
    </source>
</reference>